<feature type="compositionally biased region" description="Acidic residues" evidence="5">
    <location>
        <begin position="1002"/>
        <end position="1013"/>
    </location>
</feature>
<dbReference type="PANTHER" id="PTHR13309:SF0">
    <property type="entry name" value="FMR1-INTERACTING PROTEIN NUFIP1"/>
    <property type="match status" value="1"/>
</dbReference>
<feature type="zinc finger region" description="C3H1-type" evidence="4">
    <location>
        <begin position="821"/>
        <end position="848"/>
    </location>
</feature>
<evidence type="ECO:0000256" key="5">
    <source>
        <dbReference type="SAM" id="MobiDB-lite"/>
    </source>
</evidence>
<dbReference type="InterPro" id="IPR019496">
    <property type="entry name" value="NUFIP1_cons_dom"/>
</dbReference>
<dbReference type="GO" id="GO:0005634">
    <property type="term" value="C:nucleus"/>
    <property type="evidence" value="ECO:0007669"/>
    <property type="project" value="TreeGrafter"/>
</dbReference>
<feature type="region of interest" description="Disordered" evidence="5">
    <location>
        <begin position="967"/>
        <end position="1013"/>
    </location>
</feature>
<dbReference type="Pfam" id="PF10453">
    <property type="entry name" value="NUFIP1"/>
    <property type="match status" value="1"/>
</dbReference>
<feature type="compositionally biased region" description="Pro residues" evidence="5">
    <location>
        <begin position="307"/>
        <end position="318"/>
    </location>
</feature>
<protein>
    <recommendedName>
        <fullName evidence="6">C3H1-type domain-containing protein</fullName>
    </recommendedName>
</protein>
<name>A0AA38CAV7_TAXCH</name>
<feature type="region of interest" description="Disordered" evidence="5">
    <location>
        <begin position="76"/>
        <end position="131"/>
    </location>
</feature>
<reference evidence="7 8" key="1">
    <citation type="journal article" date="2021" name="Nat. Plants">
        <title>The Taxus genome provides insights into paclitaxel biosynthesis.</title>
        <authorList>
            <person name="Xiong X."/>
            <person name="Gou J."/>
            <person name="Liao Q."/>
            <person name="Li Y."/>
            <person name="Zhou Q."/>
            <person name="Bi G."/>
            <person name="Li C."/>
            <person name="Du R."/>
            <person name="Wang X."/>
            <person name="Sun T."/>
            <person name="Guo L."/>
            <person name="Liang H."/>
            <person name="Lu P."/>
            <person name="Wu Y."/>
            <person name="Zhang Z."/>
            <person name="Ro D.K."/>
            <person name="Shang Y."/>
            <person name="Huang S."/>
            <person name="Yan J."/>
        </authorList>
    </citation>
    <scope>NUCLEOTIDE SEQUENCE [LARGE SCALE GENOMIC DNA]</scope>
    <source>
        <strain evidence="7">Ta-2019</strain>
    </source>
</reference>
<dbReference type="GO" id="GO:0008270">
    <property type="term" value="F:zinc ion binding"/>
    <property type="evidence" value="ECO:0007669"/>
    <property type="project" value="UniProtKB-KW"/>
</dbReference>
<dbReference type="InterPro" id="IPR036855">
    <property type="entry name" value="Znf_CCCH_sf"/>
</dbReference>
<dbReference type="PROSITE" id="PS00028">
    <property type="entry name" value="ZINC_FINGER_C2H2_1"/>
    <property type="match status" value="1"/>
</dbReference>
<keyword evidence="3 4" id="KW-0862">Zinc</keyword>
<feature type="compositionally biased region" description="Polar residues" evidence="5">
    <location>
        <begin position="356"/>
        <end position="377"/>
    </location>
</feature>
<evidence type="ECO:0000256" key="4">
    <source>
        <dbReference type="PROSITE-ProRule" id="PRU00723"/>
    </source>
</evidence>
<dbReference type="EMBL" id="JAHRHJ020000011">
    <property type="protein sequence ID" value="KAH9295936.1"/>
    <property type="molecule type" value="Genomic_DNA"/>
</dbReference>
<feature type="compositionally biased region" description="Basic and acidic residues" evidence="5">
    <location>
        <begin position="972"/>
        <end position="990"/>
    </location>
</feature>
<evidence type="ECO:0000259" key="6">
    <source>
        <dbReference type="PROSITE" id="PS50103"/>
    </source>
</evidence>
<dbReference type="GO" id="GO:0003723">
    <property type="term" value="F:RNA binding"/>
    <property type="evidence" value="ECO:0007669"/>
    <property type="project" value="InterPro"/>
</dbReference>
<feature type="compositionally biased region" description="Polar residues" evidence="5">
    <location>
        <begin position="96"/>
        <end position="105"/>
    </location>
</feature>
<dbReference type="InterPro" id="IPR039136">
    <property type="entry name" value="NUFIP1-like"/>
</dbReference>
<evidence type="ECO:0000256" key="2">
    <source>
        <dbReference type="ARBA" id="ARBA00022771"/>
    </source>
</evidence>
<feature type="compositionally biased region" description="Polar residues" evidence="5">
    <location>
        <begin position="284"/>
        <end position="304"/>
    </location>
</feature>
<organism evidence="7 8">
    <name type="scientific">Taxus chinensis</name>
    <name type="common">Chinese yew</name>
    <name type="synonym">Taxus wallichiana var. chinensis</name>
    <dbReference type="NCBI Taxonomy" id="29808"/>
    <lineage>
        <taxon>Eukaryota</taxon>
        <taxon>Viridiplantae</taxon>
        <taxon>Streptophyta</taxon>
        <taxon>Embryophyta</taxon>
        <taxon>Tracheophyta</taxon>
        <taxon>Spermatophyta</taxon>
        <taxon>Pinopsida</taxon>
        <taxon>Pinidae</taxon>
        <taxon>Conifers II</taxon>
        <taxon>Cupressales</taxon>
        <taxon>Taxaceae</taxon>
        <taxon>Taxus</taxon>
    </lineage>
</organism>
<dbReference type="SMART" id="SM00355">
    <property type="entry name" value="ZnF_C2H2"/>
    <property type="match status" value="2"/>
</dbReference>
<evidence type="ECO:0000256" key="1">
    <source>
        <dbReference type="ARBA" id="ARBA00022723"/>
    </source>
</evidence>
<feature type="compositionally biased region" description="Polar residues" evidence="5">
    <location>
        <begin position="324"/>
        <end position="349"/>
    </location>
</feature>
<accession>A0AA38CAV7</accession>
<feature type="domain" description="C3H1-type" evidence="6">
    <location>
        <begin position="821"/>
        <end position="848"/>
    </location>
</feature>
<proteinExistence type="predicted"/>
<dbReference type="SUPFAM" id="SSF90229">
    <property type="entry name" value="CCCH zinc finger"/>
    <property type="match status" value="1"/>
</dbReference>
<feature type="region of interest" description="Disordered" evidence="5">
    <location>
        <begin position="284"/>
        <end position="385"/>
    </location>
</feature>
<dbReference type="PROSITE" id="PS50103">
    <property type="entry name" value="ZF_C3H1"/>
    <property type="match status" value="1"/>
</dbReference>
<evidence type="ECO:0000256" key="3">
    <source>
        <dbReference type="ARBA" id="ARBA00022833"/>
    </source>
</evidence>
<dbReference type="PANTHER" id="PTHR13309">
    <property type="entry name" value="NUCLEAR FRAGILE X MENTAL RETARDATION PROTEIN INTERACTING PROTEIN 1"/>
    <property type="match status" value="1"/>
</dbReference>
<dbReference type="Gene3D" id="4.10.1000.10">
    <property type="entry name" value="Zinc finger, CCCH-type"/>
    <property type="match status" value="1"/>
</dbReference>
<keyword evidence="8" id="KW-1185">Reference proteome</keyword>
<evidence type="ECO:0000313" key="7">
    <source>
        <dbReference type="EMBL" id="KAH9295936.1"/>
    </source>
</evidence>
<comment type="caution">
    <text evidence="7">The sequence shown here is derived from an EMBL/GenBank/DDBJ whole genome shotgun (WGS) entry which is preliminary data.</text>
</comment>
<dbReference type="AlphaFoldDB" id="A0AA38CAV7"/>
<sequence length="1013" mass="112044">MPTPSNHQNIPMPMAPPQGQPPSPFPHGFIGQGMAQVQPNSMYPHFDPSSQQMQMQLQFQMRQMQMQVHGFNSCVDPFNASGHAPQQPPPPGNGGDSQLQPSSGPLPNAHVFFQSNNISNPPHGPGPNTNTHLVLPAKPMQNPAPDHAPNNQMVALGIPIPDSTLGTGHSPHFPTQLQPNSLQNPALDPVPNNHMVSLGIPMPNSGLGPGQLPHLHSYFQPNSPQMSNNNNMDVATQQFIMSQQLMAAAAAVMQNPALVQAFSCLQGFQNCFPSAPVPPLQTNNRQTMSPHCSSPTLQTHTSSLPCSVPPMPSHPPPRNLMMPITNTQLSNGVSSNKQPSYPQPNNNIGTAEHAHSQAQVPSQQFSSHHTQPATHFTSAPLPSGQRPLFLPNPVFPPSLEQSAQAFAPGPYMGQNIAEMQQMAPAHLAGNIPFQVSAHQQYQQLQQAQHIMQPGKLQRSKRNSNEQDGVIRNSCITNDMQQFQNGACDGGLSSRIGGSRGSPHNGRWADAGEPYPKWKIESSGLNSSQQADGRAKIRSPLSHFPPNRMFNNGPSRFQKDVAGGTRSPTAALICKNCERSFNSRLCMEEHLNCHVKCDEENCSFEASEKVLKEHKLIHHMTQSLQRAAPLKSKESVLEIQQWRDERKKHYPTEANVKRKAQQMQERRARGELIDEDSKIRRQRMKEILAKQAELGLQVAEVPSHYISDGPFYQKGHHKSGARVNYDSFGKPNKSDNSAMKIPRINDLTSPRSVLNHLSSFKIEQPQEEGGTAIPIPEILGSEVYSLSLIPEKDDKNCKTKDSASQVAISTEDISLNKGQKSEKCQKICKFFQHGRCLKGQRCTFRHAHRANDTRKGAIVASELPTRITVPSKLPKRKPTLLEKLLSGEIKKEKSHLLQIFRFMVNNSFLTEWPNEPLKFFQWSREASNPDPEQAERPYLSYLNSTYGIDEGHTDLDELDATKRVPIGEMESSSDDHVETDLDEADVKEKVSMGEINIGRDGNLEEGEIEEGEIV</sequence>
<gene>
    <name evidence="7" type="ORF">KI387_039524</name>
</gene>
<dbReference type="InterPro" id="IPR000571">
    <property type="entry name" value="Znf_CCCH"/>
</dbReference>
<feature type="region of interest" description="Disordered" evidence="5">
    <location>
        <begin position="1"/>
        <end position="27"/>
    </location>
</feature>
<keyword evidence="2 4" id="KW-0863">Zinc-finger</keyword>
<dbReference type="InterPro" id="IPR013087">
    <property type="entry name" value="Znf_C2H2_type"/>
</dbReference>
<dbReference type="GO" id="GO:0000492">
    <property type="term" value="P:box C/D snoRNP assembly"/>
    <property type="evidence" value="ECO:0007669"/>
    <property type="project" value="TreeGrafter"/>
</dbReference>
<feature type="compositionally biased region" description="Pro residues" evidence="5">
    <location>
        <begin position="13"/>
        <end position="25"/>
    </location>
</feature>
<keyword evidence="1 4" id="KW-0479">Metal-binding</keyword>
<evidence type="ECO:0000313" key="8">
    <source>
        <dbReference type="Proteomes" id="UP000824469"/>
    </source>
</evidence>
<dbReference type="Proteomes" id="UP000824469">
    <property type="component" value="Unassembled WGS sequence"/>
</dbReference>